<comment type="pathway">
    <text evidence="2 6">Glycan biosynthesis; trehalose biosynthesis.</text>
</comment>
<dbReference type="GO" id="GO:0005992">
    <property type="term" value="P:trehalose biosynthetic process"/>
    <property type="evidence" value="ECO:0007669"/>
    <property type="project" value="UniProtKB-UniPathway"/>
</dbReference>
<comment type="catalytic activity">
    <reaction evidence="1 6">
        <text>alpha,alpha-trehalose 6-phosphate + H2O = alpha,alpha-trehalose + phosphate</text>
        <dbReference type="Rhea" id="RHEA:23420"/>
        <dbReference type="ChEBI" id="CHEBI:15377"/>
        <dbReference type="ChEBI" id="CHEBI:16551"/>
        <dbReference type="ChEBI" id="CHEBI:43474"/>
        <dbReference type="ChEBI" id="CHEBI:58429"/>
        <dbReference type="EC" id="3.1.3.12"/>
    </reaction>
</comment>
<comment type="cofactor">
    <cofactor evidence="6">
        <name>Mg(2+)</name>
        <dbReference type="ChEBI" id="CHEBI:18420"/>
    </cofactor>
</comment>
<comment type="similarity">
    <text evidence="3 6">Belongs to the trehalose phosphatase family.</text>
</comment>
<organism evidence="8 9">
    <name type="scientific">Ornithinicoccus hortensis</name>
    <dbReference type="NCBI Taxonomy" id="82346"/>
    <lineage>
        <taxon>Bacteria</taxon>
        <taxon>Bacillati</taxon>
        <taxon>Actinomycetota</taxon>
        <taxon>Actinomycetes</taxon>
        <taxon>Micrococcales</taxon>
        <taxon>Intrasporangiaceae</taxon>
        <taxon>Ornithinicoccus</taxon>
    </lineage>
</organism>
<dbReference type="PANTHER" id="PTHR43768">
    <property type="entry name" value="TREHALOSE 6-PHOSPHATE PHOSPHATASE"/>
    <property type="match status" value="1"/>
</dbReference>
<keyword evidence="6" id="KW-0460">Magnesium</keyword>
<evidence type="ECO:0000256" key="6">
    <source>
        <dbReference type="RuleBase" id="RU361117"/>
    </source>
</evidence>
<reference evidence="8 9" key="1">
    <citation type="submission" date="2019-06" db="EMBL/GenBank/DDBJ databases">
        <title>Sequencing the genomes of 1000 actinobacteria strains.</title>
        <authorList>
            <person name="Klenk H.-P."/>
        </authorList>
    </citation>
    <scope>NUCLEOTIDE SEQUENCE [LARGE SCALE GENOMIC DNA]</scope>
    <source>
        <strain evidence="8 9">DSM 12335</strain>
    </source>
</reference>
<dbReference type="NCBIfam" id="TIGR01484">
    <property type="entry name" value="HAD-SF-IIB"/>
    <property type="match status" value="1"/>
</dbReference>
<name>A0A542YP81_9MICO</name>
<comment type="function">
    <text evidence="5 6">Removes the phosphate from trehalose 6-phosphate to produce free trehalose.</text>
</comment>
<dbReference type="InterPro" id="IPR044651">
    <property type="entry name" value="OTSB-like"/>
</dbReference>
<dbReference type="Gene3D" id="3.30.70.1020">
    <property type="entry name" value="Trehalose-6-phosphate phosphatase related protein, domain 2"/>
    <property type="match status" value="1"/>
</dbReference>
<dbReference type="AlphaFoldDB" id="A0A542YP81"/>
<dbReference type="UniPathway" id="UPA00299"/>
<keyword evidence="4 6" id="KW-0378">Hydrolase</keyword>
<evidence type="ECO:0000256" key="3">
    <source>
        <dbReference type="ARBA" id="ARBA00008770"/>
    </source>
</evidence>
<accession>A0A542YP81</accession>
<dbReference type="GO" id="GO:0004805">
    <property type="term" value="F:trehalose-phosphatase activity"/>
    <property type="evidence" value="ECO:0007669"/>
    <property type="project" value="UniProtKB-EC"/>
</dbReference>
<dbReference type="GO" id="GO:0046872">
    <property type="term" value="F:metal ion binding"/>
    <property type="evidence" value="ECO:0007669"/>
    <property type="project" value="UniProtKB-KW"/>
</dbReference>
<dbReference type="PANTHER" id="PTHR43768:SF3">
    <property type="entry name" value="TREHALOSE 6-PHOSPHATE PHOSPHATASE"/>
    <property type="match status" value="1"/>
</dbReference>
<dbReference type="InterPro" id="IPR036412">
    <property type="entry name" value="HAD-like_sf"/>
</dbReference>
<evidence type="ECO:0000256" key="4">
    <source>
        <dbReference type="ARBA" id="ARBA00022801"/>
    </source>
</evidence>
<dbReference type="NCBIfam" id="TIGR00685">
    <property type="entry name" value="T6PP"/>
    <property type="match status" value="1"/>
</dbReference>
<dbReference type="Gene3D" id="3.40.50.1000">
    <property type="entry name" value="HAD superfamily/HAD-like"/>
    <property type="match status" value="1"/>
</dbReference>
<gene>
    <name evidence="8" type="ORF">FB467_0954</name>
</gene>
<proteinExistence type="inferred from homology"/>
<protein>
    <recommendedName>
        <fullName evidence="6">Trehalose 6-phosphate phosphatase</fullName>
        <ecNumber evidence="6">3.1.3.12</ecNumber>
    </recommendedName>
</protein>
<dbReference type="InterPro" id="IPR003337">
    <property type="entry name" value="Trehalose_PPase"/>
</dbReference>
<keyword evidence="6" id="KW-0479">Metal-binding</keyword>
<evidence type="ECO:0000256" key="7">
    <source>
        <dbReference type="SAM" id="MobiDB-lite"/>
    </source>
</evidence>
<dbReference type="EMBL" id="VFOP01000001">
    <property type="protein sequence ID" value="TQL49859.1"/>
    <property type="molecule type" value="Genomic_DNA"/>
</dbReference>
<dbReference type="Pfam" id="PF02358">
    <property type="entry name" value="Trehalose_PPase"/>
    <property type="match status" value="1"/>
</dbReference>
<dbReference type="InterPro" id="IPR023214">
    <property type="entry name" value="HAD_sf"/>
</dbReference>
<dbReference type="SUPFAM" id="SSF56784">
    <property type="entry name" value="HAD-like"/>
    <property type="match status" value="1"/>
</dbReference>
<evidence type="ECO:0000313" key="8">
    <source>
        <dbReference type="EMBL" id="TQL49859.1"/>
    </source>
</evidence>
<dbReference type="InterPro" id="IPR006379">
    <property type="entry name" value="HAD-SF_hydro_IIB"/>
</dbReference>
<sequence>MTAGRTDQARPPGPLGAPDQEPGRSPEQVVRPEAEPAEPSADGTGELLALARARPLLVGVDFDGTLAPLVDDPMQARPLPDSIALLHALADVEGVAVAVVSGRELAVLRQLSGAAEPLLLIGSHGAEASWEQDGAPDADALERLEALAHGLERIAGTHPGIRLERKPTALAMHTRGLPGDVAADAVQAASALARQHPGVHVTPGKDVLELAVTEAGKGPALLALAQRLGAGSVLYLGDDVTDERAFAHLAAHAADAGLTSRTVKVGPGTSEADLRVPDEPQVLALLSDLLEVLTRDRP</sequence>
<evidence type="ECO:0000313" key="9">
    <source>
        <dbReference type="Proteomes" id="UP000319516"/>
    </source>
</evidence>
<dbReference type="EC" id="3.1.3.12" evidence="6"/>
<evidence type="ECO:0000256" key="2">
    <source>
        <dbReference type="ARBA" id="ARBA00005199"/>
    </source>
</evidence>
<dbReference type="RefSeq" id="WP_228393275.1">
    <property type="nucleotide sequence ID" value="NZ_BAAAIK010000004.1"/>
</dbReference>
<comment type="caution">
    <text evidence="8">The sequence shown here is derived from an EMBL/GenBank/DDBJ whole genome shotgun (WGS) entry which is preliminary data.</text>
</comment>
<evidence type="ECO:0000256" key="5">
    <source>
        <dbReference type="ARBA" id="ARBA00024179"/>
    </source>
</evidence>
<dbReference type="Proteomes" id="UP000319516">
    <property type="component" value="Unassembled WGS sequence"/>
</dbReference>
<keyword evidence="9" id="KW-1185">Reference proteome</keyword>
<feature type="region of interest" description="Disordered" evidence="7">
    <location>
        <begin position="1"/>
        <end position="46"/>
    </location>
</feature>
<evidence type="ECO:0000256" key="1">
    <source>
        <dbReference type="ARBA" id="ARBA00000500"/>
    </source>
</evidence>